<proteinExistence type="predicted"/>
<comment type="caution">
    <text evidence="1">The sequence shown here is derived from an EMBL/GenBank/DDBJ whole genome shotgun (WGS) entry which is preliminary data.</text>
</comment>
<organism evidence="1 2">
    <name type="scientific">Brevundimonas faecalis</name>
    <dbReference type="NCBI Taxonomy" id="947378"/>
    <lineage>
        <taxon>Bacteria</taxon>
        <taxon>Pseudomonadati</taxon>
        <taxon>Pseudomonadota</taxon>
        <taxon>Alphaproteobacteria</taxon>
        <taxon>Caulobacterales</taxon>
        <taxon>Caulobacteraceae</taxon>
        <taxon>Brevundimonas</taxon>
    </lineage>
</organism>
<dbReference type="Proteomes" id="UP001549313">
    <property type="component" value="Unassembled WGS sequence"/>
</dbReference>
<reference evidence="1 2" key="1">
    <citation type="submission" date="2024-06" db="EMBL/GenBank/DDBJ databases">
        <title>Sorghum-associated microbial communities from plants grown in Nebraska, USA.</title>
        <authorList>
            <person name="Schachtman D."/>
        </authorList>
    </citation>
    <scope>NUCLEOTIDE SEQUENCE [LARGE SCALE GENOMIC DNA]</scope>
    <source>
        <strain evidence="1 2">2814</strain>
    </source>
</reference>
<protein>
    <recommendedName>
        <fullName evidence="3">STAS/SEC14 domain-containing protein</fullName>
    </recommendedName>
</protein>
<dbReference type="RefSeq" id="WP_354088087.1">
    <property type="nucleotide sequence ID" value="NZ_JBEPTF010000001.1"/>
</dbReference>
<evidence type="ECO:0000313" key="1">
    <source>
        <dbReference type="EMBL" id="MET4683153.1"/>
    </source>
</evidence>
<dbReference type="EMBL" id="JBEPTF010000001">
    <property type="protein sequence ID" value="MET4683153.1"/>
    <property type="molecule type" value="Genomic_DNA"/>
</dbReference>
<evidence type="ECO:0008006" key="3">
    <source>
        <dbReference type="Google" id="ProtNLM"/>
    </source>
</evidence>
<gene>
    <name evidence="1" type="ORF">ABIE19_001062</name>
</gene>
<keyword evidence="2" id="KW-1185">Reference proteome</keyword>
<name>A0ABV2R993_9CAUL</name>
<sequence length="124" mass="14014">MDYEIDEEAQILQFDMASVNSADKVLATVLMLIGERPDLCGWDWIALGDPLPDDARHDHLARLSEAWGPPPAVEAVTVFVTPDPFLYLWAKVMDFQFVRRKHLVVRDVAAARSLIERRRAARGA</sequence>
<accession>A0ABV2R993</accession>
<evidence type="ECO:0000313" key="2">
    <source>
        <dbReference type="Proteomes" id="UP001549313"/>
    </source>
</evidence>